<feature type="transmembrane region" description="Helical" evidence="2">
    <location>
        <begin position="212"/>
        <end position="231"/>
    </location>
</feature>
<evidence type="ECO:0000256" key="2">
    <source>
        <dbReference type="SAM" id="Phobius"/>
    </source>
</evidence>
<feature type="region of interest" description="Disordered" evidence="1">
    <location>
        <begin position="236"/>
        <end position="256"/>
    </location>
</feature>
<feature type="transmembrane region" description="Helical" evidence="2">
    <location>
        <begin position="39"/>
        <end position="62"/>
    </location>
</feature>
<organism evidence="3 4">
    <name type="scientific">Blastopirellula marina</name>
    <dbReference type="NCBI Taxonomy" id="124"/>
    <lineage>
        <taxon>Bacteria</taxon>
        <taxon>Pseudomonadati</taxon>
        <taxon>Planctomycetota</taxon>
        <taxon>Planctomycetia</taxon>
        <taxon>Pirellulales</taxon>
        <taxon>Pirellulaceae</taxon>
        <taxon>Blastopirellula</taxon>
    </lineage>
</organism>
<sequence>MAVMNDIQQRKLLTRMAIGLAVLDLGLAALAFAGPNDAVNWLVVVLMGLVVSQIGLCCTVGLRNENFREDAAFWIVMLLLLTVAVVSFPDKSDAEISLGAILTAIGFGVSLAVNTLPTLTIRWFWPNWQLRFSIVQIMLLTALVAVLAMLVRLTGIWLFMILAIIAVVTGPAALASFLLSQTQRPVLFFALLLLTTATIGLFWLVYPEMAPIFVFLLAQAAGSMIGGAVLLRIEPDQTFPQPPPAKTESESPFEGS</sequence>
<protein>
    <submittedName>
        <fullName evidence="3">Uncharacterized protein</fullName>
    </submittedName>
</protein>
<gene>
    <name evidence="3" type="ORF">C5Y98_11530</name>
</gene>
<feature type="transmembrane region" description="Helical" evidence="2">
    <location>
        <begin position="186"/>
        <end position="206"/>
    </location>
</feature>
<dbReference type="Proteomes" id="UP000239388">
    <property type="component" value="Unassembled WGS sequence"/>
</dbReference>
<comment type="caution">
    <text evidence="3">The sequence shown here is derived from an EMBL/GenBank/DDBJ whole genome shotgun (WGS) entry which is preliminary data.</text>
</comment>
<keyword evidence="2" id="KW-0472">Membrane</keyword>
<evidence type="ECO:0000313" key="3">
    <source>
        <dbReference type="EMBL" id="PQO36620.1"/>
    </source>
</evidence>
<name>A0A2S8FX26_9BACT</name>
<feature type="transmembrane region" description="Helical" evidence="2">
    <location>
        <begin position="156"/>
        <end position="179"/>
    </location>
</feature>
<keyword evidence="2" id="KW-1133">Transmembrane helix</keyword>
<feature type="transmembrane region" description="Helical" evidence="2">
    <location>
        <begin position="100"/>
        <end position="125"/>
    </location>
</feature>
<accession>A0A2S8FX26</accession>
<keyword evidence="2" id="KW-0812">Transmembrane</keyword>
<proteinExistence type="predicted"/>
<evidence type="ECO:0000313" key="4">
    <source>
        <dbReference type="Proteomes" id="UP000239388"/>
    </source>
</evidence>
<dbReference type="EMBL" id="PUIB01000012">
    <property type="protein sequence ID" value="PQO36620.1"/>
    <property type="molecule type" value="Genomic_DNA"/>
</dbReference>
<feature type="transmembrane region" description="Helical" evidence="2">
    <location>
        <begin position="12"/>
        <end position="33"/>
    </location>
</feature>
<evidence type="ECO:0000256" key="1">
    <source>
        <dbReference type="SAM" id="MobiDB-lite"/>
    </source>
</evidence>
<feature type="transmembrane region" description="Helical" evidence="2">
    <location>
        <begin position="71"/>
        <end position="88"/>
    </location>
</feature>
<reference evidence="3 4" key="1">
    <citation type="submission" date="2018-02" db="EMBL/GenBank/DDBJ databases">
        <title>Comparative genomes isolates from brazilian mangrove.</title>
        <authorList>
            <person name="Araujo J.E."/>
            <person name="Taketani R.G."/>
            <person name="Silva M.C.P."/>
            <person name="Loureco M.V."/>
            <person name="Andreote F.D."/>
        </authorList>
    </citation>
    <scope>NUCLEOTIDE SEQUENCE [LARGE SCALE GENOMIC DNA]</scope>
    <source>
        <strain evidence="3 4">NAP PRIS-MGV</strain>
    </source>
</reference>
<feature type="transmembrane region" description="Helical" evidence="2">
    <location>
        <begin position="132"/>
        <end position="150"/>
    </location>
</feature>
<dbReference type="AlphaFoldDB" id="A0A2S8FX26"/>